<sequence>MVTSAPTGLSKDPLIPKDSNNATVAAGSNSGLEDPVEQTLGGKTYSIDTSQLIIRRNEKFKKPLWKSILKSGAMILAIPVIIPTAALYVASMYFGPSWYRNKVIEATVSNVMKSVGELFDVERKELLEENIGPNDAILDLGAGSGNYLKFLSKGRRLVGIEPVANFHQGYKKAAIEAGLNESQVEMHACDIETYVQNYPQEKSSFDLVVLGNVLCEVSDQMTTLSCVHQLLKPGGHVYFSEHLGMPKGTFARRVQDFVNPLWRTAGGGCNCNRDSLLNIRRTPGWQVISWQYYGFKVGLGPWVLGLAMKDHAETSND</sequence>
<keyword evidence="1" id="KW-0812">Transmembrane</keyword>
<dbReference type="Gene3D" id="3.40.50.150">
    <property type="entry name" value="Vaccinia Virus protein VP39"/>
    <property type="match status" value="1"/>
</dbReference>
<comment type="caution">
    <text evidence="2">The sequence shown here is derived from an EMBL/GenBank/DDBJ whole genome shotgun (WGS) entry which is preliminary data.</text>
</comment>
<organism evidence="2 3">
    <name type="scientific">Seminavis robusta</name>
    <dbReference type="NCBI Taxonomy" id="568900"/>
    <lineage>
        <taxon>Eukaryota</taxon>
        <taxon>Sar</taxon>
        <taxon>Stramenopiles</taxon>
        <taxon>Ochrophyta</taxon>
        <taxon>Bacillariophyta</taxon>
        <taxon>Bacillariophyceae</taxon>
        <taxon>Bacillariophycidae</taxon>
        <taxon>Naviculales</taxon>
        <taxon>Naviculaceae</taxon>
        <taxon>Seminavis</taxon>
    </lineage>
</organism>
<dbReference type="EMBL" id="CAICTM010000456">
    <property type="protein sequence ID" value="CAB9510870.1"/>
    <property type="molecule type" value="Genomic_DNA"/>
</dbReference>
<accession>A0A9N8DYW5</accession>
<dbReference type="Proteomes" id="UP001153069">
    <property type="component" value="Unassembled WGS sequence"/>
</dbReference>
<dbReference type="GO" id="GO:0032259">
    <property type="term" value="P:methylation"/>
    <property type="evidence" value="ECO:0007669"/>
    <property type="project" value="UniProtKB-KW"/>
</dbReference>
<dbReference type="GO" id="GO:0008168">
    <property type="term" value="F:methyltransferase activity"/>
    <property type="evidence" value="ECO:0007669"/>
    <property type="project" value="UniProtKB-KW"/>
</dbReference>
<keyword evidence="1" id="KW-1133">Transmembrane helix</keyword>
<evidence type="ECO:0000256" key="1">
    <source>
        <dbReference type="SAM" id="Phobius"/>
    </source>
</evidence>
<evidence type="ECO:0000313" key="2">
    <source>
        <dbReference type="EMBL" id="CAB9510870.1"/>
    </source>
</evidence>
<dbReference type="PANTHER" id="PTHR45036">
    <property type="entry name" value="METHYLTRANSFERASE LIKE 7B"/>
    <property type="match status" value="1"/>
</dbReference>
<dbReference type="AlphaFoldDB" id="A0A9N8DYW5"/>
<gene>
    <name evidence="2" type="ORF">SEMRO_457_G146830.1</name>
</gene>
<keyword evidence="1" id="KW-0472">Membrane</keyword>
<dbReference type="PANTHER" id="PTHR45036:SF1">
    <property type="entry name" value="METHYLTRANSFERASE LIKE 7A"/>
    <property type="match status" value="1"/>
</dbReference>
<dbReference type="InterPro" id="IPR052356">
    <property type="entry name" value="Thiol_S-MT"/>
</dbReference>
<dbReference type="Pfam" id="PF13489">
    <property type="entry name" value="Methyltransf_23"/>
    <property type="match status" value="1"/>
</dbReference>
<dbReference type="OrthoDB" id="416496at2759"/>
<dbReference type="InterPro" id="IPR029063">
    <property type="entry name" value="SAM-dependent_MTases_sf"/>
</dbReference>
<name>A0A9N8DYW5_9STRA</name>
<keyword evidence="2" id="KW-0808">Transferase</keyword>
<evidence type="ECO:0000313" key="3">
    <source>
        <dbReference type="Proteomes" id="UP001153069"/>
    </source>
</evidence>
<protein>
    <submittedName>
        <fullName evidence="2">Methyltransferase-like protein 7B</fullName>
    </submittedName>
</protein>
<proteinExistence type="predicted"/>
<dbReference type="CDD" id="cd02440">
    <property type="entry name" value="AdoMet_MTases"/>
    <property type="match status" value="1"/>
</dbReference>
<keyword evidence="3" id="KW-1185">Reference proteome</keyword>
<dbReference type="SUPFAM" id="SSF53335">
    <property type="entry name" value="S-adenosyl-L-methionine-dependent methyltransferases"/>
    <property type="match status" value="1"/>
</dbReference>
<keyword evidence="2" id="KW-0489">Methyltransferase</keyword>
<feature type="transmembrane region" description="Helical" evidence="1">
    <location>
        <begin position="73"/>
        <end position="94"/>
    </location>
</feature>
<reference evidence="2" key="1">
    <citation type="submission" date="2020-06" db="EMBL/GenBank/DDBJ databases">
        <authorList>
            <consortium name="Plant Systems Biology data submission"/>
        </authorList>
    </citation>
    <scope>NUCLEOTIDE SEQUENCE</scope>
    <source>
        <strain evidence="2">D6</strain>
    </source>
</reference>